<comment type="function">
    <text evidence="4">Component of the cleavage factor IA (CFIA) complex, which is involved in the endonucleolytic cleavage during polyadenylation-dependent pre-mRNA 3'-end formation.</text>
</comment>
<keyword evidence="4" id="KW-0963">Cytoplasm</keyword>
<evidence type="ECO:0000313" key="7">
    <source>
        <dbReference type="EMBL" id="SCU90203.1"/>
    </source>
</evidence>
<dbReference type="SMART" id="SM00386">
    <property type="entry name" value="HAT"/>
    <property type="match status" value="6"/>
</dbReference>
<evidence type="ECO:0000313" key="8">
    <source>
        <dbReference type="Proteomes" id="UP000191024"/>
    </source>
</evidence>
<dbReference type="InterPro" id="IPR045243">
    <property type="entry name" value="Rna14-like"/>
</dbReference>
<dbReference type="GO" id="GO:0005737">
    <property type="term" value="C:cytoplasm"/>
    <property type="evidence" value="ECO:0007669"/>
    <property type="project" value="UniProtKB-SubCell"/>
</dbReference>
<dbReference type="EMBL" id="LT598465">
    <property type="protein sequence ID" value="SCU90203.1"/>
    <property type="molecule type" value="Genomic_DNA"/>
</dbReference>
<dbReference type="GO" id="GO:0032991">
    <property type="term" value="C:protein-containing complex"/>
    <property type="evidence" value="ECO:0007669"/>
    <property type="project" value="UniProtKB-ARBA"/>
</dbReference>
<dbReference type="GO" id="GO:0180010">
    <property type="term" value="P:co-transcriptional mRNA 3'-end processing, cleavage and polyadenylation pathway"/>
    <property type="evidence" value="ECO:0007669"/>
    <property type="project" value="UniProtKB-UniRule"/>
</dbReference>
<dbReference type="InterPro" id="IPR003107">
    <property type="entry name" value="HAT"/>
</dbReference>
<dbReference type="Gene3D" id="1.25.40.1040">
    <property type="match status" value="1"/>
</dbReference>
<sequence length="651" mass="76575">MSATPELVKNGETAFVRPTKREQRSENDVENRLKDLIEEEPSDMSLYVELIDHYAKAEQVDKVREVFENLHEKFPLFSALWTVEVNYDLERDEFGHAESLLTRCLSGSCENNDLGLWFMYLDYVRRKNNLITGGEEARAVVLKAFDVVATKCASWEPRSSVFWNDYLLFLEHWKPVSRWEEQQRTDLTRALYKRMLCIPFDGLEKSWNKYTQWEQDVNPLTARKFIAELSASYMKARSLYQEWSNVTKGLTRALPTRFSQCNKQTLPRPGGYDVGQLNTWMQWIKWESANKLDLPEDQHTQRLEYVYKQAIQYLIFAPEIWYDYSMFSEPDKAQEILAQGVKANMASLTLTFKLAEHYEIQNEPEKTQLCFEDCINRLTLEYHMLIDEDREEEVFSQRQKLTVLYCIYMNAMKRVSGLSAARKVFGKCRKLKQMLTHEIYIENAHLEFHNNSNHKTACKVLELGLKYFSDNGEYINKCLDFLILINQETLVKSLFETSLDKVVDLDQLQIIYKKVINYESKFGSLSSAYSIEKRLFERFPHLEKIEVFSDRYQIQDKNFIKSLELTYLSSQDENMSLESTDTEGRRKRTRKSSKTNDDGNKRQKTQEFLSENLVNLLKNLPKRQYFKTAVLDAEKLAKYLSENVSIPANVN</sequence>
<dbReference type="Gene3D" id="6.10.250.1660">
    <property type="match status" value="1"/>
</dbReference>
<dbReference type="InterPro" id="IPR011990">
    <property type="entry name" value="TPR-like_helical_dom_sf"/>
</dbReference>
<dbReference type="PANTHER" id="PTHR19980">
    <property type="entry name" value="RNA CLEAVAGE STIMULATION FACTOR"/>
    <property type="match status" value="1"/>
</dbReference>
<protein>
    <recommendedName>
        <fullName evidence="3 4">mRNA 3'-end-processing protein RNA14</fullName>
    </recommendedName>
</protein>
<accession>A0A1G4JIF7</accession>
<evidence type="ECO:0000256" key="1">
    <source>
        <dbReference type="ARBA" id="ARBA00022737"/>
    </source>
</evidence>
<dbReference type="AlphaFoldDB" id="A0A1G4JIF7"/>
<dbReference type="GO" id="GO:0003729">
    <property type="term" value="F:mRNA binding"/>
    <property type="evidence" value="ECO:0007669"/>
    <property type="project" value="TreeGrafter"/>
</dbReference>
<keyword evidence="8" id="KW-1185">Reference proteome</keyword>
<dbReference type="GO" id="GO:0005634">
    <property type="term" value="C:nucleus"/>
    <property type="evidence" value="ECO:0007669"/>
    <property type="project" value="UniProtKB-SubCell"/>
</dbReference>
<keyword evidence="1" id="KW-0677">Repeat</keyword>
<proteinExistence type="predicted"/>
<comment type="subcellular location">
    <subcellularLocation>
        <location evidence="4">Nucleus</location>
    </subcellularLocation>
    <subcellularLocation>
        <location evidence="4">Cytoplasm</location>
    </subcellularLocation>
    <text evidence="4">Nucleus and/or cytoplasm.</text>
</comment>
<feature type="region of interest" description="Disordered" evidence="5">
    <location>
        <begin position="576"/>
        <end position="605"/>
    </location>
</feature>
<dbReference type="SUPFAM" id="SSF48452">
    <property type="entry name" value="TPR-like"/>
    <property type="match status" value="1"/>
</dbReference>
<dbReference type="InterPro" id="IPR008847">
    <property type="entry name" value="Suf"/>
</dbReference>
<evidence type="ECO:0000256" key="3">
    <source>
        <dbReference type="ARBA" id="ARBA00026188"/>
    </source>
</evidence>
<evidence type="ECO:0000256" key="4">
    <source>
        <dbReference type="RuleBase" id="RU369035"/>
    </source>
</evidence>
<evidence type="ECO:0000256" key="2">
    <source>
        <dbReference type="ARBA" id="ARBA00023242"/>
    </source>
</evidence>
<dbReference type="STRING" id="1230905.A0A1G4JIF7"/>
<keyword evidence="2 4" id="KW-0539">Nucleus</keyword>
<name>A0A1G4JIF7_9SACH</name>
<evidence type="ECO:0000259" key="6">
    <source>
        <dbReference type="Pfam" id="PF05843"/>
    </source>
</evidence>
<reference evidence="7 8" key="1">
    <citation type="submission" date="2016-03" db="EMBL/GenBank/DDBJ databases">
        <authorList>
            <person name="Devillers H."/>
        </authorList>
    </citation>
    <scope>NUCLEOTIDE SEQUENCE [LARGE SCALE GENOMIC DNA]</scope>
    <source>
        <strain evidence="7">CBS 11717</strain>
    </source>
</reference>
<feature type="compositionally biased region" description="Basic and acidic residues" evidence="5">
    <location>
        <begin position="594"/>
        <end position="605"/>
    </location>
</feature>
<dbReference type="OrthoDB" id="26282at2759"/>
<gene>
    <name evidence="7" type="ORF">LAMI_0E01046G</name>
</gene>
<dbReference type="Pfam" id="PF05843">
    <property type="entry name" value="Suf"/>
    <property type="match status" value="1"/>
</dbReference>
<dbReference type="PANTHER" id="PTHR19980:SF0">
    <property type="entry name" value="CLEAVAGE STIMULATION FACTOR SUBUNIT 3"/>
    <property type="match status" value="1"/>
</dbReference>
<evidence type="ECO:0000256" key="5">
    <source>
        <dbReference type="SAM" id="MobiDB-lite"/>
    </source>
</evidence>
<dbReference type="Proteomes" id="UP000191024">
    <property type="component" value="Chromosome E"/>
</dbReference>
<organism evidence="7 8">
    <name type="scientific">Lachancea mirantina</name>
    <dbReference type="NCBI Taxonomy" id="1230905"/>
    <lineage>
        <taxon>Eukaryota</taxon>
        <taxon>Fungi</taxon>
        <taxon>Dikarya</taxon>
        <taxon>Ascomycota</taxon>
        <taxon>Saccharomycotina</taxon>
        <taxon>Saccharomycetes</taxon>
        <taxon>Saccharomycetales</taxon>
        <taxon>Saccharomycetaceae</taxon>
        <taxon>Lachancea</taxon>
    </lineage>
</organism>
<feature type="domain" description="Suppressor of forked" evidence="6">
    <location>
        <begin position="29"/>
        <end position="565"/>
    </location>
</feature>
<keyword evidence="4" id="KW-0507">mRNA processing</keyword>